<dbReference type="Pfam" id="PF09924">
    <property type="entry name" value="LPG_synthase_C"/>
    <property type="match status" value="1"/>
</dbReference>
<keyword evidence="8" id="KW-1185">Reference proteome</keyword>
<name>A0A5C6CXK1_9BACT</name>
<dbReference type="EMBL" id="SJPS01000001">
    <property type="protein sequence ID" value="TWU29332.1"/>
    <property type="molecule type" value="Genomic_DNA"/>
</dbReference>
<dbReference type="EC" id="2.3.2.3" evidence="7"/>
<comment type="subcellular location">
    <subcellularLocation>
        <location evidence="1">Cell membrane</location>
        <topology evidence="1">Multi-pass membrane protein</topology>
    </subcellularLocation>
</comment>
<feature type="domain" description="Phosphatidylglycerol lysyltransferase C-terminal" evidence="6">
    <location>
        <begin position="41"/>
        <end position="330"/>
    </location>
</feature>
<dbReference type="GO" id="GO:0005886">
    <property type="term" value="C:plasma membrane"/>
    <property type="evidence" value="ECO:0007669"/>
    <property type="project" value="UniProtKB-SubCell"/>
</dbReference>
<dbReference type="SUPFAM" id="SSF55729">
    <property type="entry name" value="Acyl-CoA N-acyltransferases (Nat)"/>
    <property type="match status" value="1"/>
</dbReference>
<keyword evidence="2" id="KW-1003">Cell membrane</keyword>
<keyword evidence="7" id="KW-0012">Acyltransferase</keyword>
<dbReference type="InterPro" id="IPR051211">
    <property type="entry name" value="PG_lysyltransferase"/>
</dbReference>
<evidence type="ECO:0000256" key="1">
    <source>
        <dbReference type="ARBA" id="ARBA00004651"/>
    </source>
</evidence>
<reference evidence="7 8" key="1">
    <citation type="submission" date="2019-02" db="EMBL/GenBank/DDBJ databases">
        <title>Deep-cultivation of Planctomycetes and their phenomic and genomic characterization uncovers novel biology.</title>
        <authorList>
            <person name="Wiegand S."/>
            <person name="Jogler M."/>
            <person name="Boedeker C."/>
            <person name="Pinto D."/>
            <person name="Vollmers J."/>
            <person name="Rivas-Marin E."/>
            <person name="Kohn T."/>
            <person name="Peeters S.H."/>
            <person name="Heuer A."/>
            <person name="Rast P."/>
            <person name="Oberbeckmann S."/>
            <person name="Bunk B."/>
            <person name="Jeske O."/>
            <person name="Meyerdierks A."/>
            <person name="Storesund J.E."/>
            <person name="Kallscheuer N."/>
            <person name="Luecker S."/>
            <person name="Lage O.M."/>
            <person name="Pohl T."/>
            <person name="Merkel B.J."/>
            <person name="Hornburger P."/>
            <person name="Mueller R.-W."/>
            <person name="Bruemmer F."/>
            <person name="Labrenz M."/>
            <person name="Spormann A.M."/>
            <person name="Op Den Camp H."/>
            <person name="Overmann J."/>
            <person name="Amann R."/>
            <person name="Jetten M.S.M."/>
            <person name="Mascher T."/>
            <person name="Medema M.H."/>
            <person name="Devos D.P."/>
            <person name="Kaster A.-K."/>
            <person name="Ovreas L."/>
            <person name="Rohde M."/>
            <person name="Galperin M.Y."/>
            <person name="Jogler C."/>
        </authorList>
    </citation>
    <scope>NUCLEOTIDE SEQUENCE [LARGE SCALE GENOMIC DNA]</scope>
    <source>
        <strain evidence="7 8">Pla144</strain>
    </source>
</reference>
<evidence type="ECO:0000256" key="5">
    <source>
        <dbReference type="ARBA" id="ARBA00023136"/>
    </source>
</evidence>
<keyword evidence="4" id="KW-1133">Transmembrane helix</keyword>
<organism evidence="7 8">
    <name type="scientific">Bythopirellula polymerisocia</name>
    <dbReference type="NCBI Taxonomy" id="2528003"/>
    <lineage>
        <taxon>Bacteria</taxon>
        <taxon>Pseudomonadati</taxon>
        <taxon>Planctomycetota</taxon>
        <taxon>Planctomycetia</taxon>
        <taxon>Pirellulales</taxon>
        <taxon>Lacipirellulaceae</taxon>
        <taxon>Bythopirellula</taxon>
    </lineage>
</organism>
<dbReference type="Proteomes" id="UP000318437">
    <property type="component" value="Unassembled WGS sequence"/>
</dbReference>
<keyword evidence="7" id="KW-0808">Transferase</keyword>
<dbReference type="GO" id="GO:0050071">
    <property type="term" value="F:phosphatidylglycerol lysyltransferase activity"/>
    <property type="evidence" value="ECO:0007669"/>
    <property type="project" value="UniProtKB-EC"/>
</dbReference>
<evidence type="ECO:0000256" key="4">
    <source>
        <dbReference type="ARBA" id="ARBA00022989"/>
    </source>
</evidence>
<keyword evidence="3" id="KW-0812">Transmembrane</keyword>
<keyword evidence="5" id="KW-0472">Membrane</keyword>
<comment type="caution">
    <text evidence="7">The sequence shown here is derived from an EMBL/GenBank/DDBJ whole genome shotgun (WGS) entry which is preliminary data.</text>
</comment>
<evidence type="ECO:0000259" key="6">
    <source>
        <dbReference type="Pfam" id="PF09924"/>
    </source>
</evidence>
<dbReference type="OrthoDB" id="145485at2"/>
<accession>A0A5C6CXK1</accession>
<dbReference type="GO" id="GO:0055091">
    <property type="term" value="P:phospholipid homeostasis"/>
    <property type="evidence" value="ECO:0007669"/>
    <property type="project" value="TreeGrafter"/>
</dbReference>
<protein>
    <submittedName>
        <fullName evidence="7">Phosphatidylglycerol lysyltransferase</fullName>
        <ecNumber evidence="7">2.3.2.3</ecNumber>
    </submittedName>
</protein>
<dbReference type="PANTHER" id="PTHR34697:SF2">
    <property type="entry name" value="PHOSPHATIDYLGLYCEROL LYSYLTRANSFERASE"/>
    <property type="match status" value="1"/>
</dbReference>
<evidence type="ECO:0000313" key="7">
    <source>
        <dbReference type="EMBL" id="TWU29332.1"/>
    </source>
</evidence>
<dbReference type="InterPro" id="IPR024320">
    <property type="entry name" value="LPG_synthase_C"/>
</dbReference>
<sequence>MNSAPPKVPSKYEHYRSQGEMPQELANRLRQFACAFGDTYASYLITDVDREYFWASEQLGVVAFRRLGRYVNIADGLLAAPENRELLLAEFLAFAEQNHWVASFMNVPRNEIKMYRRQGCQVTKCGEEALIQLDEADWRGKHSQWLRRQENYCRRHGVDMCEIDPDPTDLFYRVEVVPQLEEVSRDHIASTLHRREMEFFVSQFSPYELKDRRLFVARDGSRIIAFIICNPGLDGDFWAIEVYRRRQDAVRGVIPGLILYAMRVMKAEGVKYVSLSLVPFVRCNPVRGDSPVYRFAANFWWRHLNSIYDVQGIFHFKSRFCPDYREMFLAAKPGVSIRSLLVIAYHWKLFHFNPLRLLKRSLFRKRSAEGHKLAVPEHRSQRAIRQLRRRRDSNPTVDFPTPSTALFEQNDAEIRKREKITV</sequence>
<dbReference type="PANTHER" id="PTHR34697">
    <property type="entry name" value="PHOSPHATIDYLGLYCEROL LYSYLTRANSFERASE"/>
    <property type="match status" value="1"/>
</dbReference>
<evidence type="ECO:0000256" key="2">
    <source>
        <dbReference type="ARBA" id="ARBA00022475"/>
    </source>
</evidence>
<dbReference type="AlphaFoldDB" id="A0A5C6CXK1"/>
<dbReference type="RefSeq" id="WP_146447374.1">
    <property type="nucleotide sequence ID" value="NZ_SJPS01000001.1"/>
</dbReference>
<dbReference type="InterPro" id="IPR016181">
    <property type="entry name" value="Acyl_CoA_acyltransferase"/>
</dbReference>
<proteinExistence type="predicted"/>
<gene>
    <name evidence="7" type="primary">mprF_1</name>
    <name evidence="7" type="ORF">Pla144_01080</name>
</gene>
<evidence type="ECO:0000256" key="3">
    <source>
        <dbReference type="ARBA" id="ARBA00022692"/>
    </source>
</evidence>
<evidence type="ECO:0000313" key="8">
    <source>
        <dbReference type="Proteomes" id="UP000318437"/>
    </source>
</evidence>